<evidence type="ECO:0000313" key="2">
    <source>
        <dbReference type="EMBL" id="MBW0493284.1"/>
    </source>
</evidence>
<evidence type="ECO:0000313" key="3">
    <source>
        <dbReference type="Proteomes" id="UP000765509"/>
    </source>
</evidence>
<reference evidence="2" key="1">
    <citation type="submission" date="2021-03" db="EMBL/GenBank/DDBJ databases">
        <title>Draft genome sequence of rust myrtle Austropuccinia psidii MF-1, a brazilian biotype.</title>
        <authorList>
            <person name="Quecine M.C."/>
            <person name="Pachon D.M.R."/>
            <person name="Bonatelli M.L."/>
            <person name="Correr F.H."/>
            <person name="Franceschini L.M."/>
            <person name="Leite T.F."/>
            <person name="Margarido G.R.A."/>
            <person name="Almeida C.A."/>
            <person name="Ferrarezi J.A."/>
            <person name="Labate C.A."/>
        </authorList>
    </citation>
    <scope>NUCLEOTIDE SEQUENCE</scope>
    <source>
        <strain evidence="2">MF-1</strain>
    </source>
</reference>
<keyword evidence="3" id="KW-1185">Reference proteome</keyword>
<dbReference type="OrthoDB" id="422106at2759"/>
<dbReference type="AlphaFoldDB" id="A0A9Q3H836"/>
<organism evidence="2 3">
    <name type="scientific">Austropuccinia psidii MF-1</name>
    <dbReference type="NCBI Taxonomy" id="1389203"/>
    <lineage>
        <taxon>Eukaryota</taxon>
        <taxon>Fungi</taxon>
        <taxon>Dikarya</taxon>
        <taxon>Basidiomycota</taxon>
        <taxon>Pucciniomycotina</taxon>
        <taxon>Pucciniomycetes</taxon>
        <taxon>Pucciniales</taxon>
        <taxon>Sphaerophragmiaceae</taxon>
        <taxon>Austropuccinia</taxon>
    </lineage>
</organism>
<protein>
    <submittedName>
        <fullName evidence="2">Uncharacterized protein</fullName>
    </submittedName>
</protein>
<feature type="compositionally biased region" description="Basic and acidic residues" evidence="1">
    <location>
        <begin position="379"/>
        <end position="390"/>
    </location>
</feature>
<accession>A0A9Q3H836</accession>
<feature type="region of interest" description="Disordered" evidence="1">
    <location>
        <begin position="1"/>
        <end position="23"/>
    </location>
</feature>
<dbReference type="Proteomes" id="UP000765509">
    <property type="component" value="Unassembled WGS sequence"/>
</dbReference>
<dbReference type="EMBL" id="AVOT02011995">
    <property type="protein sequence ID" value="MBW0493284.1"/>
    <property type="molecule type" value="Genomic_DNA"/>
</dbReference>
<feature type="compositionally biased region" description="Basic residues" evidence="1">
    <location>
        <begin position="328"/>
        <end position="338"/>
    </location>
</feature>
<proteinExistence type="predicted"/>
<name>A0A9Q3H836_9BASI</name>
<sequence>MSQTTFDPIISSFGEPPSSRQNAPQWLKLYKPNPDMAFDIEMGRRASRNSGDTATDPINLDHDDPLRINKQPESATHFGGSAEHQFDHETLRRLDIPPPIQYYPGLQRELRPSAIFIYNRSIALLKTDQIIGHVIGLLRGTELTFQHLEWVDDFSCVLAFNSTPTCIQAFTNFLLHPDEVEGENGIPEAINFLSSDDYPSEIHAAAAEFLLTLRPAKPFANSLFDGQTKNKLLLPTHPEQMIPFVRFATVYDMKELGSRDRSLFYTINGFQAGKDGVQTVNSRFHHPSSLETSSKRKRSSLPYGKAPAGRWGHEELPDFLAPSPGSRRSIKSLKARQPRTKISQMKLITPASLDAELDRFMNKPLRSALEVLATSAGDKPNEKSEDEAGRAPKRQLSSRIGVELFTDKAEIGGGNLRDETFEETSRPESGVEAVLSWPTQETTENKESTEIPEPETREVLGEDEELVEDMVEVIDEETGKKTKRISYTQRPKLKSSSTLNRWGPLFRRLFK</sequence>
<feature type="region of interest" description="Disordered" evidence="1">
    <location>
        <begin position="373"/>
        <end position="395"/>
    </location>
</feature>
<evidence type="ECO:0000256" key="1">
    <source>
        <dbReference type="SAM" id="MobiDB-lite"/>
    </source>
</evidence>
<feature type="region of interest" description="Disordered" evidence="1">
    <location>
        <begin position="279"/>
        <end position="338"/>
    </location>
</feature>
<gene>
    <name evidence="2" type="ORF">O181_032999</name>
</gene>
<comment type="caution">
    <text evidence="2">The sequence shown here is derived from an EMBL/GenBank/DDBJ whole genome shotgun (WGS) entry which is preliminary data.</text>
</comment>